<dbReference type="Proteomes" id="UP000253958">
    <property type="component" value="Chromosome"/>
</dbReference>
<dbReference type="AlphaFoldDB" id="A0A6N3JV14"/>
<organism evidence="1 2">
    <name type="scientific">Micromonospora aurantiaca</name>
    <name type="common">nom. illeg.</name>
    <dbReference type="NCBI Taxonomy" id="47850"/>
    <lineage>
        <taxon>Bacteria</taxon>
        <taxon>Bacillati</taxon>
        <taxon>Actinomycetota</taxon>
        <taxon>Actinomycetes</taxon>
        <taxon>Micromonosporales</taxon>
        <taxon>Micromonosporaceae</taxon>
        <taxon>Micromonospora</taxon>
    </lineage>
</organism>
<accession>A0A6N3JV14</accession>
<proteinExistence type="predicted"/>
<evidence type="ECO:0000313" key="2">
    <source>
        <dbReference type="Proteomes" id="UP000253958"/>
    </source>
</evidence>
<dbReference type="EMBL" id="CP031263">
    <property type="protein sequence ID" value="AXH89391.1"/>
    <property type="molecule type" value="Genomic_DNA"/>
</dbReference>
<gene>
    <name evidence="1" type="ORF">DVH21_05265</name>
</gene>
<evidence type="ECO:0000313" key="1">
    <source>
        <dbReference type="EMBL" id="AXH89391.1"/>
    </source>
</evidence>
<reference evidence="1 2" key="1">
    <citation type="submission" date="2018-07" db="EMBL/GenBank/DDBJ databases">
        <authorList>
            <person name="Ye Y."/>
        </authorList>
    </citation>
    <scope>NUCLEOTIDE SEQUENCE [LARGE SCALE GENOMIC DNA]</scope>
    <source>
        <strain evidence="2">H14(2018)</strain>
    </source>
</reference>
<name>A0A6N3JV14_9ACTN</name>
<sequence length="83" mass="9456">MSQLREAGWLYGPADPWLPLALVRLFEHRDGSGRWEIRLNSPAADVSQVAVFDGEEQARVELARIYADGEQDGTWRVRQPDAY</sequence>
<reference evidence="1 2" key="2">
    <citation type="submission" date="2018-08" db="EMBL/GenBank/DDBJ databases">
        <title>Streptomyces kandeliansis sp. nov., an endophytic bacterium isolated from mangrove plant.</title>
        <authorList>
            <person name="Wang R."/>
        </authorList>
    </citation>
    <scope>NUCLEOTIDE SEQUENCE [LARGE SCALE GENOMIC DNA]</scope>
    <source>
        <strain evidence="2">H14(2018)</strain>
    </source>
</reference>
<protein>
    <submittedName>
        <fullName evidence="1">Uncharacterized protein</fullName>
    </submittedName>
</protein>